<accession>A0A8H4TU71</accession>
<evidence type="ECO:0008006" key="3">
    <source>
        <dbReference type="Google" id="ProtNLM"/>
    </source>
</evidence>
<keyword evidence="2" id="KW-1185">Reference proteome</keyword>
<dbReference type="EMBL" id="JABEXW010000432">
    <property type="protein sequence ID" value="KAF4964014.1"/>
    <property type="molecule type" value="Genomic_DNA"/>
</dbReference>
<name>A0A8H4TU71_9HYPO</name>
<protein>
    <recommendedName>
        <fullName evidence="3">Alpha/beta hydrolase fold-3 domain-containing protein</fullName>
    </recommendedName>
</protein>
<reference evidence="1" key="1">
    <citation type="journal article" date="2020" name="BMC Genomics">
        <title>Correction to: Identification and distribution of gene clusters required for synthesis of sphingolipid metabolism inhibitors in diverse species of the filamentous fungus Fusarium.</title>
        <authorList>
            <person name="Kim H.S."/>
            <person name="Lohmar J.M."/>
            <person name="Busman M."/>
            <person name="Brown D.W."/>
            <person name="Naumann T.A."/>
            <person name="Divon H.H."/>
            <person name="Lysoe E."/>
            <person name="Uhlig S."/>
            <person name="Proctor R.H."/>
        </authorList>
    </citation>
    <scope>NUCLEOTIDE SEQUENCE</scope>
    <source>
        <strain evidence="1">NRRL 20472</strain>
    </source>
</reference>
<evidence type="ECO:0000313" key="1">
    <source>
        <dbReference type="EMBL" id="KAF4964014.1"/>
    </source>
</evidence>
<dbReference type="Proteomes" id="UP000622797">
    <property type="component" value="Unassembled WGS sequence"/>
</dbReference>
<evidence type="ECO:0000313" key="2">
    <source>
        <dbReference type="Proteomes" id="UP000622797"/>
    </source>
</evidence>
<reference evidence="1" key="2">
    <citation type="submission" date="2020-05" db="EMBL/GenBank/DDBJ databases">
        <authorList>
            <person name="Kim H.-S."/>
            <person name="Proctor R.H."/>
            <person name="Brown D.W."/>
        </authorList>
    </citation>
    <scope>NUCLEOTIDE SEQUENCE</scope>
    <source>
        <strain evidence="1">NRRL 20472</strain>
    </source>
</reference>
<sequence>MSSDKLPRPPVDVEFANVFDNSEFADLKLKSKKDVPNFRAGCAEWFRMTREVIQADQGISVEEKLIPGLHGDIPIVIVRRRADEAEGRSDKKPALLWLHGGAWF</sequence>
<dbReference type="InterPro" id="IPR029058">
    <property type="entry name" value="AB_hydrolase_fold"/>
</dbReference>
<comment type="caution">
    <text evidence="1">The sequence shown here is derived from an EMBL/GenBank/DDBJ whole genome shotgun (WGS) entry which is preliminary data.</text>
</comment>
<organism evidence="1 2">
    <name type="scientific">Fusarium sarcochroum</name>
    <dbReference type="NCBI Taxonomy" id="1208366"/>
    <lineage>
        <taxon>Eukaryota</taxon>
        <taxon>Fungi</taxon>
        <taxon>Dikarya</taxon>
        <taxon>Ascomycota</taxon>
        <taxon>Pezizomycotina</taxon>
        <taxon>Sordariomycetes</taxon>
        <taxon>Hypocreomycetidae</taxon>
        <taxon>Hypocreales</taxon>
        <taxon>Nectriaceae</taxon>
        <taxon>Fusarium</taxon>
        <taxon>Fusarium lateritium species complex</taxon>
    </lineage>
</organism>
<dbReference type="AlphaFoldDB" id="A0A8H4TU71"/>
<dbReference type="Gene3D" id="3.40.50.1820">
    <property type="entry name" value="alpha/beta hydrolase"/>
    <property type="match status" value="1"/>
</dbReference>
<proteinExistence type="predicted"/>
<gene>
    <name evidence="1" type="ORF">FSARC_8012</name>
</gene>